<dbReference type="EMBL" id="LICA01000619">
    <property type="protein sequence ID" value="KRO91091.1"/>
    <property type="molecule type" value="Genomic_DNA"/>
</dbReference>
<comment type="caution">
    <text evidence="2">The sequence shown here is derived from an EMBL/GenBank/DDBJ whole genome shotgun (WGS) entry which is preliminary data.</text>
</comment>
<feature type="transmembrane region" description="Helical" evidence="1">
    <location>
        <begin position="158"/>
        <end position="184"/>
    </location>
</feature>
<gene>
    <name evidence="2" type="ORF">ABS24_01335</name>
</gene>
<sequence>MSEHHYSSPSQTESEAPEKQPSLLWNLAFNLVIPALILSKLSGNEFLGIKLAIIVALAFPIAYGVKDFTRAGKINFFSGLGVVNVSLTGGISLLELDAIYIAIKEASIPALLGIATLLSLKTSQPLINTFLLNKSVLNIQKITNALTENNSHPAFDKLLVNASWILAGSFFLSALLNYILAVVLLTADPGSVEFNQQLGKMTALSFPVISLPLMVVLTADLFYIFSGIKRLTGMPLEEILNVDTEKK</sequence>
<evidence type="ECO:0000256" key="1">
    <source>
        <dbReference type="SAM" id="Phobius"/>
    </source>
</evidence>
<keyword evidence="1" id="KW-1133">Transmembrane helix</keyword>
<proteinExistence type="predicted"/>
<evidence type="ECO:0000313" key="3">
    <source>
        <dbReference type="Proteomes" id="UP000051213"/>
    </source>
</evidence>
<name>A0A0R2U0Q1_9GAMM</name>
<protein>
    <submittedName>
        <fullName evidence="2">MFS transporter</fullName>
    </submittedName>
</protein>
<evidence type="ECO:0000313" key="2">
    <source>
        <dbReference type="EMBL" id="KRO91091.1"/>
    </source>
</evidence>
<reference evidence="2 3" key="1">
    <citation type="submission" date="2015-10" db="EMBL/GenBank/DDBJ databases">
        <title>Metagenome-Assembled Genomes uncover a global brackish microbiome.</title>
        <authorList>
            <person name="Hugerth L.W."/>
            <person name="Larsson J."/>
            <person name="Alneberg J."/>
            <person name="Lindh M.V."/>
            <person name="Legrand C."/>
            <person name="Pinhassi J."/>
            <person name="Andersson A.F."/>
        </authorList>
    </citation>
    <scope>NUCLEOTIDE SEQUENCE [LARGE SCALE GENOMIC DNA]</scope>
    <source>
        <strain evidence="2">BACL26 MAG-121220-bin70</strain>
    </source>
</reference>
<keyword evidence="1" id="KW-0472">Membrane</keyword>
<dbReference type="Proteomes" id="UP000051213">
    <property type="component" value="Unassembled WGS sequence"/>
</dbReference>
<feature type="transmembrane region" description="Helical" evidence="1">
    <location>
        <begin position="47"/>
        <end position="65"/>
    </location>
</feature>
<accession>A0A0R2U0Q1</accession>
<feature type="transmembrane region" description="Helical" evidence="1">
    <location>
        <begin position="204"/>
        <end position="225"/>
    </location>
</feature>
<feature type="transmembrane region" description="Helical" evidence="1">
    <location>
        <begin position="99"/>
        <end position="120"/>
    </location>
</feature>
<feature type="transmembrane region" description="Helical" evidence="1">
    <location>
        <begin position="74"/>
        <end position="93"/>
    </location>
</feature>
<dbReference type="NCBIfam" id="NF041646">
    <property type="entry name" value="VC0807_fam"/>
    <property type="match status" value="1"/>
</dbReference>
<dbReference type="AlphaFoldDB" id="A0A0R2U0Q1"/>
<keyword evidence="1" id="KW-0812">Transmembrane</keyword>
<organism evidence="2 3">
    <name type="scientific">SAR92 bacterium BACL26 MAG-121220-bin70</name>
    <dbReference type="NCBI Taxonomy" id="1655626"/>
    <lineage>
        <taxon>Bacteria</taxon>
        <taxon>Pseudomonadati</taxon>
        <taxon>Pseudomonadota</taxon>
        <taxon>Gammaproteobacteria</taxon>
        <taxon>Cellvibrionales</taxon>
        <taxon>Porticoccaceae</taxon>
        <taxon>SAR92 clade</taxon>
    </lineage>
</organism>